<accession>A0AAV2Z0Y7</accession>
<dbReference type="InterPro" id="IPR003121">
    <property type="entry name" value="SWIB_MDM2_domain"/>
</dbReference>
<reference evidence="2" key="1">
    <citation type="submission" date="2022-11" db="EMBL/GenBank/DDBJ databases">
        <authorList>
            <person name="Morgan W.R."/>
            <person name="Tartar A."/>
        </authorList>
    </citation>
    <scope>NUCLEOTIDE SEQUENCE</scope>
    <source>
        <strain evidence="2">ARSEF 373</strain>
    </source>
</reference>
<dbReference type="AlphaFoldDB" id="A0AAV2Z0Y7"/>
<sequence length="85" mass="9523">MNALKRVYRVSAPMQGLLGKATLTRPAAVKELWAYVKKHNLQDPSNGRIIHPNAEMRDVFQVSDSIKFTQVPGLVSKHLKPVSNE</sequence>
<evidence type="ECO:0000313" key="2">
    <source>
        <dbReference type="EMBL" id="DBA01018.1"/>
    </source>
</evidence>
<name>A0AAV2Z0Y7_9STRA</name>
<dbReference type="Proteomes" id="UP001146120">
    <property type="component" value="Unassembled WGS sequence"/>
</dbReference>
<dbReference type="Pfam" id="PF02201">
    <property type="entry name" value="SWIB"/>
    <property type="match status" value="1"/>
</dbReference>
<dbReference type="EMBL" id="DAKRPA010000054">
    <property type="protein sequence ID" value="DBA01018.1"/>
    <property type="molecule type" value="Genomic_DNA"/>
</dbReference>
<gene>
    <name evidence="2" type="ORF">N0F65_002628</name>
</gene>
<comment type="caution">
    <text evidence="2">The sequence shown here is derived from an EMBL/GenBank/DDBJ whole genome shotgun (WGS) entry which is preliminary data.</text>
</comment>
<reference evidence="2" key="2">
    <citation type="journal article" date="2023" name="Microbiol Resour">
        <title>Decontamination and Annotation of the Draft Genome Sequence of the Oomycete Lagenidium giganteum ARSEF 373.</title>
        <authorList>
            <person name="Morgan W.R."/>
            <person name="Tartar A."/>
        </authorList>
    </citation>
    <scope>NUCLEOTIDE SEQUENCE</scope>
    <source>
        <strain evidence="2">ARSEF 373</strain>
    </source>
</reference>
<evidence type="ECO:0000259" key="1">
    <source>
        <dbReference type="PROSITE" id="PS51925"/>
    </source>
</evidence>
<dbReference type="InterPro" id="IPR036885">
    <property type="entry name" value="SWIB_MDM2_dom_sf"/>
</dbReference>
<evidence type="ECO:0000313" key="3">
    <source>
        <dbReference type="Proteomes" id="UP001146120"/>
    </source>
</evidence>
<organism evidence="2 3">
    <name type="scientific">Lagenidium giganteum</name>
    <dbReference type="NCBI Taxonomy" id="4803"/>
    <lineage>
        <taxon>Eukaryota</taxon>
        <taxon>Sar</taxon>
        <taxon>Stramenopiles</taxon>
        <taxon>Oomycota</taxon>
        <taxon>Peronosporomycetes</taxon>
        <taxon>Pythiales</taxon>
        <taxon>Pythiaceae</taxon>
    </lineage>
</organism>
<dbReference type="InterPro" id="IPR019835">
    <property type="entry name" value="SWIB_domain"/>
</dbReference>
<proteinExistence type="predicted"/>
<feature type="domain" description="DM2" evidence="1">
    <location>
        <begin position="3"/>
        <end position="81"/>
    </location>
</feature>
<dbReference type="SMART" id="SM00151">
    <property type="entry name" value="SWIB"/>
    <property type="match status" value="1"/>
</dbReference>
<keyword evidence="3" id="KW-1185">Reference proteome</keyword>
<protein>
    <recommendedName>
        <fullName evidence="1">DM2 domain-containing protein</fullName>
    </recommendedName>
</protein>
<dbReference type="CDD" id="cd10567">
    <property type="entry name" value="SWIB-MDM2_like"/>
    <property type="match status" value="1"/>
</dbReference>
<dbReference type="SUPFAM" id="SSF47592">
    <property type="entry name" value="SWIB/MDM2 domain"/>
    <property type="match status" value="1"/>
</dbReference>
<dbReference type="PANTHER" id="PTHR13844">
    <property type="entry name" value="SWI/SNF-RELATED MATRIX-ASSOCIATED ACTIN-DEPENDENT REGULATOR OF CHROMATIN SUBFAMILY D"/>
    <property type="match status" value="1"/>
</dbReference>
<dbReference type="Gene3D" id="1.10.245.10">
    <property type="entry name" value="SWIB/MDM2 domain"/>
    <property type="match status" value="1"/>
</dbReference>
<dbReference type="PROSITE" id="PS51925">
    <property type="entry name" value="SWIB_MDM2"/>
    <property type="match status" value="1"/>
</dbReference>